<keyword evidence="6" id="KW-0479">Metal-binding</keyword>
<dbReference type="EC" id="3.2.2.21" evidence="3"/>
<dbReference type="SUPFAM" id="SSF55945">
    <property type="entry name" value="TATA-box binding protein-like"/>
    <property type="match status" value="1"/>
</dbReference>
<dbReference type="InterPro" id="IPR037046">
    <property type="entry name" value="AlkA_N_sf"/>
</dbReference>
<dbReference type="Gene3D" id="1.10.1670.10">
    <property type="entry name" value="Helix-hairpin-Helix base-excision DNA repair enzymes (C-terminal)"/>
    <property type="match status" value="1"/>
</dbReference>
<dbReference type="InterPro" id="IPR010316">
    <property type="entry name" value="AlkA_N"/>
</dbReference>
<evidence type="ECO:0000256" key="6">
    <source>
        <dbReference type="ARBA" id="ARBA00022723"/>
    </source>
</evidence>
<name>A0ABT1HGI0_9NOCA</name>
<dbReference type="SUPFAM" id="SSF57884">
    <property type="entry name" value="Ada DNA repair protein, N-terminal domain (N-Ada 10)"/>
    <property type="match status" value="1"/>
</dbReference>
<evidence type="ECO:0000256" key="4">
    <source>
        <dbReference type="ARBA" id="ARBA00022603"/>
    </source>
</evidence>
<evidence type="ECO:0000256" key="7">
    <source>
        <dbReference type="ARBA" id="ARBA00022763"/>
    </source>
</evidence>
<dbReference type="InterPro" id="IPR035451">
    <property type="entry name" value="Ada-like_dom_sf"/>
</dbReference>
<dbReference type="InterPro" id="IPR011257">
    <property type="entry name" value="DNA_glycosylase"/>
</dbReference>
<evidence type="ECO:0000256" key="5">
    <source>
        <dbReference type="ARBA" id="ARBA00022679"/>
    </source>
</evidence>
<dbReference type="SUPFAM" id="SSF46689">
    <property type="entry name" value="Homeodomain-like"/>
    <property type="match status" value="1"/>
</dbReference>
<dbReference type="Gene3D" id="3.40.10.10">
    <property type="entry name" value="DNA Methylphosphotriester Repair Domain"/>
    <property type="match status" value="1"/>
</dbReference>
<keyword evidence="17" id="KW-1185">Reference proteome</keyword>
<dbReference type="InterPro" id="IPR018062">
    <property type="entry name" value="HTH_AraC-typ_CS"/>
</dbReference>
<feature type="compositionally biased region" description="Pro residues" evidence="14">
    <location>
        <begin position="507"/>
        <end position="516"/>
    </location>
</feature>
<comment type="caution">
    <text evidence="16">The sequence shown here is derived from an EMBL/GenBank/DDBJ whole genome shotgun (WGS) entry which is preliminary data.</text>
</comment>
<comment type="cofactor">
    <cofactor evidence="2">
        <name>Zn(2+)</name>
        <dbReference type="ChEBI" id="CHEBI:29105"/>
    </cofactor>
</comment>
<evidence type="ECO:0000256" key="14">
    <source>
        <dbReference type="SAM" id="MobiDB-lite"/>
    </source>
</evidence>
<evidence type="ECO:0000256" key="3">
    <source>
        <dbReference type="ARBA" id="ARBA00012000"/>
    </source>
</evidence>
<dbReference type="InterPro" id="IPR023170">
    <property type="entry name" value="HhH_base_excis_C"/>
</dbReference>
<dbReference type="InterPro" id="IPR051912">
    <property type="entry name" value="Alkylbase_DNA_Glycosylase/TA"/>
</dbReference>
<dbReference type="Pfam" id="PF06029">
    <property type="entry name" value="AlkA_N"/>
    <property type="match status" value="1"/>
</dbReference>
<reference evidence="16 17" key="1">
    <citation type="submission" date="2022-06" db="EMBL/GenBank/DDBJ databases">
        <title>Genomic Encyclopedia of Archaeal and Bacterial Type Strains, Phase II (KMG-II): from individual species to whole genera.</title>
        <authorList>
            <person name="Goeker M."/>
        </authorList>
    </citation>
    <scope>NUCLEOTIDE SEQUENCE [LARGE SCALE GENOMIC DNA]</scope>
    <source>
        <strain evidence="16 17">DSM 44693</strain>
    </source>
</reference>
<evidence type="ECO:0000256" key="11">
    <source>
        <dbReference type="ARBA" id="ARBA00023159"/>
    </source>
</evidence>
<dbReference type="SMART" id="SM00342">
    <property type="entry name" value="HTH_ARAC"/>
    <property type="match status" value="1"/>
</dbReference>
<keyword evidence="11" id="KW-0010">Activator</keyword>
<dbReference type="PROSITE" id="PS00041">
    <property type="entry name" value="HTH_ARAC_FAMILY_1"/>
    <property type="match status" value="1"/>
</dbReference>
<evidence type="ECO:0000259" key="15">
    <source>
        <dbReference type="PROSITE" id="PS01124"/>
    </source>
</evidence>
<evidence type="ECO:0000256" key="13">
    <source>
        <dbReference type="ARBA" id="ARBA00023204"/>
    </source>
</evidence>
<dbReference type="Pfam" id="PF02805">
    <property type="entry name" value="Ada_Zn_binding"/>
    <property type="match status" value="1"/>
</dbReference>
<protein>
    <recommendedName>
        <fullName evidence="3">DNA-3-methyladenine glycosylase II</fullName>
        <ecNumber evidence="3">3.2.2.21</ecNumber>
    </recommendedName>
</protein>
<dbReference type="PROSITE" id="PS01124">
    <property type="entry name" value="HTH_ARAC_FAMILY_2"/>
    <property type="match status" value="1"/>
</dbReference>
<keyword evidence="5" id="KW-0808">Transferase</keyword>
<organism evidence="16 17">
    <name type="scientific">Williamsia maris</name>
    <dbReference type="NCBI Taxonomy" id="72806"/>
    <lineage>
        <taxon>Bacteria</taxon>
        <taxon>Bacillati</taxon>
        <taxon>Actinomycetota</taxon>
        <taxon>Actinomycetes</taxon>
        <taxon>Mycobacteriales</taxon>
        <taxon>Nocardiaceae</taxon>
        <taxon>Williamsia</taxon>
    </lineage>
</organism>
<dbReference type="SMART" id="SM01009">
    <property type="entry name" value="AlkA_N"/>
    <property type="match status" value="1"/>
</dbReference>
<comment type="catalytic activity">
    <reaction evidence="1">
        <text>Hydrolysis of alkylated DNA, releasing 3-methyladenine, 3-methylguanine, 7-methylguanine and 7-methyladenine.</text>
        <dbReference type="EC" id="3.2.2.21"/>
    </reaction>
</comment>
<evidence type="ECO:0000256" key="9">
    <source>
        <dbReference type="ARBA" id="ARBA00023015"/>
    </source>
</evidence>
<dbReference type="InterPro" id="IPR004026">
    <property type="entry name" value="Ada_DNA_repair_Zn-bd"/>
</dbReference>
<keyword evidence="13" id="KW-0234">DNA repair</keyword>
<evidence type="ECO:0000256" key="1">
    <source>
        <dbReference type="ARBA" id="ARBA00000086"/>
    </source>
</evidence>
<dbReference type="Proteomes" id="UP001206895">
    <property type="component" value="Unassembled WGS sequence"/>
</dbReference>
<keyword evidence="9" id="KW-0805">Transcription regulation</keyword>
<dbReference type="SUPFAM" id="SSF48150">
    <property type="entry name" value="DNA-glycosylase"/>
    <property type="match status" value="1"/>
</dbReference>
<dbReference type="SMART" id="SM00478">
    <property type="entry name" value="ENDO3c"/>
    <property type="match status" value="1"/>
</dbReference>
<dbReference type="InterPro" id="IPR018060">
    <property type="entry name" value="HTH_AraC"/>
</dbReference>
<evidence type="ECO:0000313" key="17">
    <source>
        <dbReference type="Proteomes" id="UP001206895"/>
    </source>
</evidence>
<keyword evidence="10" id="KW-0238">DNA-binding</keyword>
<dbReference type="CDD" id="cd00056">
    <property type="entry name" value="ENDO3c"/>
    <property type="match status" value="1"/>
</dbReference>
<accession>A0ABT1HGI0</accession>
<keyword evidence="12" id="KW-0804">Transcription</keyword>
<evidence type="ECO:0000256" key="8">
    <source>
        <dbReference type="ARBA" id="ARBA00022833"/>
    </source>
</evidence>
<dbReference type="Gene3D" id="1.10.340.30">
    <property type="entry name" value="Hypothetical protein, domain 2"/>
    <property type="match status" value="1"/>
</dbReference>
<dbReference type="EMBL" id="JAMTCJ010000003">
    <property type="protein sequence ID" value="MCP2177358.1"/>
    <property type="molecule type" value="Genomic_DNA"/>
</dbReference>
<dbReference type="PANTHER" id="PTHR43003">
    <property type="entry name" value="DNA-3-METHYLADENINE GLYCOSYLASE"/>
    <property type="match status" value="1"/>
</dbReference>
<dbReference type="InterPro" id="IPR009057">
    <property type="entry name" value="Homeodomain-like_sf"/>
</dbReference>
<keyword evidence="7" id="KW-0227">DNA damage</keyword>
<evidence type="ECO:0000313" key="16">
    <source>
        <dbReference type="EMBL" id="MCP2177358.1"/>
    </source>
</evidence>
<dbReference type="Pfam" id="PF12833">
    <property type="entry name" value="HTH_18"/>
    <property type="match status" value="1"/>
</dbReference>
<dbReference type="PANTHER" id="PTHR43003:SF13">
    <property type="entry name" value="DNA-3-METHYLADENINE GLYCOSYLASE 2"/>
    <property type="match status" value="1"/>
</dbReference>
<feature type="region of interest" description="Disordered" evidence="14">
    <location>
        <begin position="497"/>
        <end position="522"/>
    </location>
</feature>
<dbReference type="Gene3D" id="3.30.310.20">
    <property type="entry name" value="DNA-3-methyladenine glycosylase AlkA, N-terminal domain"/>
    <property type="match status" value="1"/>
</dbReference>
<gene>
    <name evidence="16" type="ORF">LX13_003186</name>
</gene>
<feature type="domain" description="HTH araC/xylS-type" evidence="15">
    <location>
        <begin position="95"/>
        <end position="193"/>
    </location>
</feature>
<proteinExistence type="predicted"/>
<keyword evidence="8" id="KW-0862">Zinc</keyword>
<dbReference type="Gene3D" id="1.10.10.60">
    <property type="entry name" value="Homeodomain-like"/>
    <property type="match status" value="1"/>
</dbReference>
<evidence type="ECO:0000256" key="12">
    <source>
        <dbReference type="ARBA" id="ARBA00023163"/>
    </source>
</evidence>
<evidence type="ECO:0000256" key="2">
    <source>
        <dbReference type="ARBA" id="ARBA00001947"/>
    </source>
</evidence>
<evidence type="ECO:0000256" key="10">
    <source>
        <dbReference type="ARBA" id="ARBA00023125"/>
    </source>
</evidence>
<keyword evidence="4" id="KW-0489">Methyltransferase</keyword>
<dbReference type="InterPro" id="IPR003265">
    <property type="entry name" value="HhH-GPD_domain"/>
</dbReference>
<dbReference type="RefSeq" id="WP_253662301.1">
    <property type="nucleotide sequence ID" value="NZ_BAAAJQ010000001.1"/>
</dbReference>
<sequence>MTPSVATSADLDFERCYRALSSRDTRFDGQFFVAVRTTGIYCRPSCPAVTPHPENVDFVITAAAAQQGGFRACRRCLPDAVPGSPRWNLNSDLASRAMRLIGDGLVDRAGVDGLATALGYSSRQLNRVLTEELGAGPLALARANRATNARILIECTPMSMADIAFAAGFASVRQFNDTIREVFALSPTELRRRRGRHPVRRASDDHTPVRVSLRLSVRQPFSSAWLSWFLAGHVIDGLEDFRDGTYHRAIALPNGPAAVSVTLHDDHVVADIAQVDMHDLGTAVHRLRRMLDLDADIAAVDDALVGDPQLRPLVANCPGIRVPGAVDPVEMLIRTMLGQQISLAAARTHGRRLVAALGEPLTTPHGQVTHLFPTAAAIAERGSEVLAGPRRRVAAIIDVARAVADGGVALHSAMPADELRTSLMALPGIGRWTADYVVMRVLGDPDVLLDTDLILKRRADAIGVDLTDSHRWSPWRSYVSMHLWHDALRETEPLLRSARPFMTTPSDPEPSPPEPSPTEENP</sequence>